<dbReference type="InterPro" id="IPR023210">
    <property type="entry name" value="NADP_OxRdtase_dom"/>
</dbReference>
<evidence type="ECO:0000313" key="4">
    <source>
        <dbReference type="Proteomes" id="UP000254337"/>
    </source>
</evidence>
<dbReference type="PANTHER" id="PTHR43625:SF77">
    <property type="entry name" value="ALDO-KETO REDUCTASE"/>
    <property type="match status" value="1"/>
</dbReference>
<dbReference type="GO" id="GO:0016491">
    <property type="term" value="F:oxidoreductase activity"/>
    <property type="evidence" value="ECO:0007669"/>
    <property type="project" value="UniProtKB-KW"/>
</dbReference>
<dbReference type="PANTHER" id="PTHR43625">
    <property type="entry name" value="AFLATOXIN B1 ALDEHYDE REDUCTASE"/>
    <property type="match status" value="1"/>
</dbReference>
<evidence type="ECO:0000256" key="1">
    <source>
        <dbReference type="ARBA" id="ARBA00023002"/>
    </source>
</evidence>
<dbReference type="InterPro" id="IPR036812">
    <property type="entry name" value="NAD(P)_OxRdtase_dom_sf"/>
</dbReference>
<dbReference type="OrthoDB" id="9804790at2"/>
<evidence type="ECO:0000313" key="3">
    <source>
        <dbReference type="EMBL" id="AXL21037.1"/>
    </source>
</evidence>
<keyword evidence="4" id="KW-1185">Reference proteome</keyword>
<dbReference type="Gene3D" id="3.20.20.100">
    <property type="entry name" value="NADP-dependent oxidoreductase domain"/>
    <property type="match status" value="1"/>
</dbReference>
<name>A0A346AYU4_9FIRM</name>
<dbReference type="Pfam" id="PF00248">
    <property type="entry name" value="Aldo_ket_red"/>
    <property type="match status" value="1"/>
</dbReference>
<dbReference type="Proteomes" id="UP000254337">
    <property type="component" value="Chromosome"/>
</dbReference>
<dbReference type="GO" id="GO:0005737">
    <property type="term" value="C:cytoplasm"/>
    <property type="evidence" value="ECO:0007669"/>
    <property type="project" value="TreeGrafter"/>
</dbReference>
<reference evidence="3 4" key="1">
    <citation type="submission" date="2018-05" db="EMBL/GenBank/DDBJ databases">
        <title>Complete genome sequence of Megasphaera sp. AJH120T, isolated from the ceca of a chicken.</title>
        <authorList>
            <person name="Maki J."/>
            <person name="Looft T."/>
        </authorList>
    </citation>
    <scope>NUCLEOTIDE SEQUENCE [LARGE SCALE GENOMIC DNA]</scope>
    <source>
        <strain evidence="3 4">AJH120</strain>
    </source>
</reference>
<dbReference type="KEGG" id="meg:DKB62_05345"/>
<sequence>MHTRILGTELQVSAVGLGCMGLSHAYGTALDKKEAITRIREAVDMGYTFFDTAEVYVGQYADGTPAINEELVGEALKPIRDKVVVATKGGITLGSQHHTVSDASPASLRRSLEQSLRRLQTDTIDLYYQHRLDAAREPEEVAYTMQTFIKEGKIRHWGISNASPGYIRRAHAVCPITAIQERYSLMYRQTAQLFPLLEELHIGFVAYSPLANGFLSGLYKGTEQFDKELDFRSWMPQYTEEGAQKAKELTHLLAGLSVEKDATPAQISLAWMLCKKPYIVPIPGTTKAKRLCENAEAADITLSEEDVKKIDQVLDHSEFSVFAPQTES</sequence>
<dbReference type="InterPro" id="IPR050791">
    <property type="entry name" value="Aldo-Keto_reductase"/>
</dbReference>
<protein>
    <submittedName>
        <fullName evidence="3">Aldo/keto reductase</fullName>
    </submittedName>
</protein>
<organism evidence="3 4">
    <name type="scientific">Megasphaera stantonii</name>
    <dbReference type="NCBI Taxonomy" id="2144175"/>
    <lineage>
        <taxon>Bacteria</taxon>
        <taxon>Bacillati</taxon>
        <taxon>Bacillota</taxon>
        <taxon>Negativicutes</taxon>
        <taxon>Veillonellales</taxon>
        <taxon>Veillonellaceae</taxon>
        <taxon>Megasphaera</taxon>
    </lineage>
</organism>
<dbReference type="RefSeq" id="WP_107196230.1">
    <property type="nucleotide sequence ID" value="NZ_CP029462.1"/>
</dbReference>
<feature type="domain" description="NADP-dependent oxidoreductase" evidence="2">
    <location>
        <begin position="15"/>
        <end position="314"/>
    </location>
</feature>
<dbReference type="AlphaFoldDB" id="A0A346AYU4"/>
<gene>
    <name evidence="3" type="ORF">DKB62_05345</name>
</gene>
<accession>A0A346AYU4</accession>
<dbReference type="SUPFAM" id="SSF51430">
    <property type="entry name" value="NAD(P)-linked oxidoreductase"/>
    <property type="match status" value="1"/>
</dbReference>
<proteinExistence type="predicted"/>
<evidence type="ECO:0000259" key="2">
    <source>
        <dbReference type="Pfam" id="PF00248"/>
    </source>
</evidence>
<dbReference type="EMBL" id="CP029462">
    <property type="protein sequence ID" value="AXL21037.1"/>
    <property type="molecule type" value="Genomic_DNA"/>
</dbReference>
<keyword evidence="1" id="KW-0560">Oxidoreductase</keyword>